<keyword evidence="5 7" id="KW-0460">Magnesium</keyword>
<organism evidence="12">
    <name type="scientific">Desulfomonile tiedjei</name>
    <dbReference type="NCBI Taxonomy" id="2358"/>
    <lineage>
        <taxon>Bacteria</taxon>
        <taxon>Pseudomonadati</taxon>
        <taxon>Thermodesulfobacteriota</taxon>
        <taxon>Desulfomonilia</taxon>
        <taxon>Desulfomonilales</taxon>
        <taxon>Desulfomonilaceae</taxon>
        <taxon>Desulfomonile</taxon>
    </lineage>
</organism>
<name>A0A7C4AT36_9BACT</name>
<proteinExistence type="inferred from homology"/>
<feature type="domain" description="Alpha-D-phosphohexomutase alpha/beta/alpha" evidence="9">
    <location>
        <begin position="10"/>
        <end position="137"/>
    </location>
</feature>
<dbReference type="PANTHER" id="PTHR43771:SF1">
    <property type="entry name" value="PHOSPHOMANNOMUTASE"/>
    <property type="match status" value="1"/>
</dbReference>
<feature type="domain" description="Alpha-D-phosphohexomutase alpha/beta/alpha" evidence="10">
    <location>
        <begin position="157"/>
        <end position="257"/>
    </location>
</feature>
<evidence type="ECO:0000256" key="2">
    <source>
        <dbReference type="ARBA" id="ARBA00010231"/>
    </source>
</evidence>
<dbReference type="Pfam" id="PF02879">
    <property type="entry name" value="PGM_PMM_II"/>
    <property type="match status" value="1"/>
</dbReference>
<dbReference type="SUPFAM" id="SSF53738">
    <property type="entry name" value="Phosphoglucomutase, first 3 domains"/>
    <property type="match status" value="3"/>
</dbReference>
<dbReference type="InterPro" id="IPR036900">
    <property type="entry name" value="A-D-PHexomutase_C_sf"/>
</dbReference>
<dbReference type="Pfam" id="PF02878">
    <property type="entry name" value="PGM_PMM_I"/>
    <property type="match status" value="1"/>
</dbReference>
<accession>A0A7C4AT36</accession>
<dbReference type="GO" id="GO:0016868">
    <property type="term" value="F:intramolecular phosphotransferase activity"/>
    <property type="evidence" value="ECO:0007669"/>
    <property type="project" value="InterPro"/>
</dbReference>
<dbReference type="Gene3D" id="3.30.310.50">
    <property type="entry name" value="Alpha-D-phosphohexomutase, C-terminal domain"/>
    <property type="match status" value="1"/>
</dbReference>
<comment type="similarity">
    <text evidence="2 7">Belongs to the phosphohexose mutase family.</text>
</comment>
<comment type="cofactor">
    <cofactor evidence="1">
        <name>Mg(2+)</name>
        <dbReference type="ChEBI" id="CHEBI:18420"/>
    </cofactor>
</comment>
<dbReference type="InterPro" id="IPR005841">
    <property type="entry name" value="Alpha-D-phosphohexomutase_SF"/>
</dbReference>
<dbReference type="GO" id="GO:0005975">
    <property type="term" value="P:carbohydrate metabolic process"/>
    <property type="evidence" value="ECO:0007669"/>
    <property type="project" value="InterPro"/>
</dbReference>
<gene>
    <name evidence="12" type="ORF">ENV54_10315</name>
</gene>
<comment type="caution">
    <text evidence="12">The sequence shown here is derived from an EMBL/GenBank/DDBJ whole genome shotgun (WGS) entry which is preliminary data.</text>
</comment>
<dbReference type="GO" id="GO:0000287">
    <property type="term" value="F:magnesium ion binding"/>
    <property type="evidence" value="ECO:0007669"/>
    <property type="project" value="InterPro"/>
</dbReference>
<evidence type="ECO:0000256" key="6">
    <source>
        <dbReference type="ARBA" id="ARBA00023235"/>
    </source>
</evidence>
<dbReference type="InterPro" id="IPR016055">
    <property type="entry name" value="A-D-PHexomutase_a/b/a-I/II/III"/>
</dbReference>
<keyword evidence="4 7" id="KW-0479">Metal-binding</keyword>
<dbReference type="EMBL" id="DTGT01000334">
    <property type="protein sequence ID" value="HGH61679.1"/>
    <property type="molecule type" value="Genomic_DNA"/>
</dbReference>
<evidence type="ECO:0000259" key="11">
    <source>
        <dbReference type="Pfam" id="PF02880"/>
    </source>
</evidence>
<dbReference type="Pfam" id="PF00408">
    <property type="entry name" value="PGM_PMM_IV"/>
    <property type="match status" value="1"/>
</dbReference>
<dbReference type="InterPro" id="IPR005844">
    <property type="entry name" value="A-D-PHexomutase_a/b/a-I"/>
</dbReference>
<evidence type="ECO:0000259" key="10">
    <source>
        <dbReference type="Pfam" id="PF02879"/>
    </source>
</evidence>
<evidence type="ECO:0000256" key="1">
    <source>
        <dbReference type="ARBA" id="ARBA00001946"/>
    </source>
</evidence>
<dbReference type="InterPro" id="IPR005845">
    <property type="entry name" value="A-D-PHexomutase_a/b/a-II"/>
</dbReference>
<dbReference type="InterPro" id="IPR005843">
    <property type="entry name" value="A-D-PHexomutase_C"/>
</dbReference>
<evidence type="ECO:0000256" key="4">
    <source>
        <dbReference type="ARBA" id="ARBA00022723"/>
    </source>
</evidence>
<evidence type="ECO:0000256" key="7">
    <source>
        <dbReference type="RuleBase" id="RU004326"/>
    </source>
</evidence>
<evidence type="ECO:0000259" key="9">
    <source>
        <dbReference type="Pfam" id="PF02878"/>
    </source>
</evidence>
<dbReference type="PROSITE" id="PS00710">
    <property type="entry name" value="PGM_PMM"/>
    <property type="match status" value="1"/>
</dbReference>
<evidence type="ECO:0000256" key="5">
    <source>
        <dbReference type="ARBA" id="ARBA00022842"/>
    </source>
</evidence>
<dbReference type="InterPro" id="IPR005846">
    <property type="entry name" value="A-D-PHexomutase_a/b/a-III"/>
</dbReference>
<dbReference type="Pfam" id="PF02880">
    <property type="entry name" value="PGM_PMM_III"/>
    <property type="match status" value="1"/>
</dbReference>
<evidence type="ECO:0000256" key="3">
    <source>
        <dbReference type="ARBA" id="ARBA00022553"/>
    </source>
</evidence>
<feature type="domain" description="Alpha-D-phosphohexomutase alpha/beta/alpha" evidence="11">
    <location>
        <begin position="262"/>
        <end position="372"/>
    </location>
</feature>
<evidence type="ECO:0000313" key="12">
    <source>
        <dbReference type="EMBL" id="HGH61679.1"/>
    </source>
</evidence>
<dbReference type="PRINTS" id="PR00509">
    <property type="entry name" value="PGMPMM"/>
</dbReference>
<dbReference type="AlphaFoldDB" id="A0A7C4AT36"/>
<dbReference type="CDD" id="cd03089">
    <property type="entry name" value="PMM_PGM"/>
    <property type="match status" value="1"/>
</dbReference>
<evidence type="ECO:0000259" key="8">
    <source>
        <dbReference type="Pfam" id="PF00408"/>
    </source>
</evidence>
<sequence length="458" mass="51100">MTHFSSEISKSFKAYDIRGRIPDEFNEDVAYLIGRAYGEFLKPRKVCVGHDIRLTSPSISQALEKGLADHGCDVVDIGLSATEEIYFVTSDMKLDGGIMVTASHNPADYNGMKLVRHESRPISGDTGLKDIERLVLEHAFGDVADPRGAVTHVNTKDAYIDHLLTYIDVKKIAPLKVVMNCGNGCAGPILERLEPRIPIEFIKIFPEPDGSFPNGIPNPLLPENRDVTIDAVIAHKADLGIAWDGDCDRCFFFDETGEFIEGYYVVGFLAQAFLRDRPGSKIVHDPRLVWNTIEIVRAHGGIPVMCKSGHAFIKDRMRKEDAVYGGEMSAHHYFKEFAYCDSGMIPWLLLIQTISTEGRPLSELVKARMEKYPVSGEINRTVSDPKAVMQAIQAHYASSAVSVDHIDGVSMEFDRWRFNLRPSNTEPVIRLNVETRQDKDLLAEKTEELLAMIGKFGA</sequence>
<dbReference type="SUPFAM" id="SSF55957">
    <property type="entry name" value="Phosphoglucomutase, C-terminal domain"/>
    <property type="match status" value="1"/>
</dbReference>
<keyword evidence="6" id="KW-0413">Isomerase</keyword>
<feature type="domain" description="Alpha-D-phosphohexomutase C-terminal" evidence="8">
    <location>
        <begin position="377"/>
        <end position="448"/>
    </location>
</feature>
<reference evidence="12" key="1">
    <citation type="journal article" date="2020" name="mSystems">
        <title>Genome- and Community-Level Interaction Insights into Carbon Utilization and Element Cycling Functions of Hydrothermarchaeota in Hydrothermal Sediment.</title>
        <authorList>
            <person name="Zhou Z."/>
            <person name="Liu Y."/>
            <person name="Xu W."/>
            <person name="Pan J."/>
            <person name="Luo Z.H."/>
            <person name="Li M."/>
        </authorList>
    </citation>
    <scope>NUCLEOTIDE SEQUENCE [LARGE SCALE GENOMIC DNA]</scope>
    <source>
        <strain evidence="12">SpSt-769</strain>
    </source>
</reference>
<keyword evidence="3" id="KW-0597">Phosphoprotein</keyword>
<dbReference type="Gene3D" id="3.40.120.10">
    <property type="entry name" value="Alpha-D-Glucose-1,6-Bisphosphate, subunit A, domain 3"/>
    <property type="match status" value="3"/>
</dbReference>
<protein>
    <submittedName>
        <fullName evidence="12">Phosphomannomutase</fullName>
    </submittedName>
</protein>
<dbReference type="PANTHER" id="PTHR43771">
    <property type="entry name" value="PHOSPHOMANNOMUTASE"/>
    <property type="match status" value="1"/>
</dbReference>
<dbReference type="InterPro" id="IPR016066">
    <property type="entry name" value="A-D-PHexomutase_CS"/>
</dbReference>